<evidence type="ECO:0000256" key="9">
    <source>
        <dbReference type="PIRNR" id="PIRNR017016"/>
    </source>
</evidence>
<comment type="subcellular location">
    <subcellularLocation>
        <location evidence="9">Mitochondrion inner membrane</location>
    </subcellularLocation>
</comment>
<dbReference type="AlphaFoldDB" id="A0A2G8LKA9"/>
<dbReference type="PANTHER" id="PTHR13344">
    <property type="entry name" value="NADH-UBIQUINONE OXIDOREDUCTASE"/>
    <property type="match status" value="1"/>
</dbReference>
<keyword evidence="3 9" id="KW-0813">Transport</keyword>
<evidence type="ECO:0000256" key="3">
    <source>
        <dbReference type="ARBA" id="ARBA00022448"/>
    </source>
</evidence>
<sequence>MPTKVELPTKEEYSFPEVPLTSAAMVSAGHHLGRQCDKANKEFMLCKAEEQDPRKCLREGRAVSRCAFEFFDQLKQNCSESFTAYWTCVDTSEHRLYRCRKEQGEFDRCVFDKLGWVRPEQGDLNKVTVVKTERPKPVLDGDVPIPAPTPKPQIPKDLKAARLGSKAEFFA</sequence>
<evidence type="ECO:0000256" key="2">
    <source>
        <dbReference type="ARBA" id="ARBA00010705"/>
    </source>
</evidence>
<name>A0A2G8LKA9_STIJA</name>
<evidence type="ECO:0000256" key="1">
    <source>
        <dbReference type="ARBA" id="ARBA00003195"/>
    </source>
</evidence>
<dbReference type="PANTHER" id="PTHR13344:SF0">
    <property type="entry name" value="NADH DEHYDROGENASE [UBIQUINONE] 1 ALPHA SUBCOMPLEX SUBUNIT 8"/>
    <property type="match status" value="1"/>
</dbReference>
<comment type="similarity">
    <text evidence="2 9">Belongs to the complex I NDUFA8 subunit family.</text>
</comment>
<evidence type="ECO:0000256" key="7">
    <source>
        <dbReference type="ARBA" id="ARBA00023128"/>
    </source>
</evidence>
<keyword evidence="6 9" id="KW-0249">Electron transport</keyword>
<keyword evidence="5" id="KW-0677">Repeat</keyword>
<evidence type="ECO:0000256" key="4">
    <source>
        <dbReference type="ARBA" id="ARBA00022660"/>
    </source>
</evidence>
<keyword evidence="7 9" id="KW-0496">Mitochondrion</keyword>
<proteinExistence type="inferred from homology"/>
<dbReference type="PROSITE" id="PS51808">
    <property type="entry name" value="CHCH"/>
    <property type="match status" value="2"/>
</dbReference>
<dbReference type="OrthoDB" id="276296at2759"/>
<dbReference type="PIRSF" id="PIRSF017016">
    <property type="entry name" value="NDUA8"/>
    <property type="match status" value="1"/>
</dbReference>
<dbReference type="Proteomes" id="UP000230750">
    <property type="component" value="Unassembled WGS sequence"/>
</dbReference>
<comment type="function">
    <text evidence="1 9">Accessory subunit of the mitochondrial membrane respiratory chain NADH dehydrogenase (Complex I), that is believed not to be involved in catalysis. Complex I functions in the transfer of electrons from NADH to the respiratory chain. The immediate electron acceptor for the enzyme is believed to be ubiquinone.</text>
</comment>
<evidence type="ECO:0000256" key="5">
    <source>
        <dbReference type="ARBA" id="ARBA00022737"/>
    </source>
</evidence>
<keyword evidence="11" id="KW-1185">Reference proteome</keyword>
<protein>
    <recommendedName>
        <fullName evidence="9">NADH dehydrogenase [ubiquinone] 1 alpha subcomplex subunit 8</fullName>
    </recommendedName>
</protein>
<evidence type="ECO:0000256" key="8">
    <source>
        <dbReference type="ARBA" id="ARBA00023157"/>
    </source>
</evidence>
<keyword evidence="9" id="KW-0999">Mitochondrion inner membrane</keyword>
<gene>
    <name evidence="10" type="ORF">BSL78_02373</name>
</gene>
<dbReference type="GO" id="GO:0005743">
    <property type="term" value="C:mitochondrial inner membrane"/>
    <property type="evidence" value="ECO:0007669"/>
    <property type="project" value="UniProtKB-SubCell"/>
</dbReference>
<dbReference type="InterPro" id="IPR016680">
    <property type="entry name" value="NDUFA8"/>
</dbReference>
<reference evidence="10 11" key="1">
    <citation type="journal article" date="2017" name="PLoS Biol.">
        <title>The sea cucumber genome provides insights into morphological evolution and visceral regeneration.</title>
        <authorList>
            <person name="Zhang X."/>
            <person name="Sun L."/>
            <person name="Yuan J."/>
            <person name="Sun Y."/>
            <person name="Gao Y."/>
            <person name="Zhang L."/>
            <person name="Li S."/>
            <person name="Dai H."/>
            <person name="Hamel J.F."/>
            <person name="Liu C."/>
            <person name="Yu Y."/>
            <person name="Liu S."/>
            <person name="Lin W."/>
            <person name="Guo K."/>
            <person name="Jin S."/>
            <person name="Xu P."/>
            <person name="Storey K.B."/>
            <person name="Huan P."/>
            <person name="Zhang T."/>
            <person name="Zhou Y."/>
            <person name="Zhang J."/>
            <person name="Lin C."/>
            <person name="Li X."/>
            <person name="Xing L."/>
            <person name="Huo D."/>
            <person name="Sun M."/>
            <person name="Wang L."/>
            <person name="Mercier A."/>
            <person name="Li F."/>
            <person name="Yang H."/>
            <person name="Xiang J."/>
        </authorList>
    </citation>
    <scope>NUCLEOTIDE SEQUENCE [LARGE SCALE GENOMIC DNA]</scope>
    <source>
        <strain evidence="10">Shaxun</strain>
        <tissue evidence="10">Muscle</tissue>
    </source>
</reference>
<comment type="caution">
    <text evidence="10">The sequence shown here is derived from an EMBL/GenBank/DDBJ whole genome shotgun (WGS) entry which is preliminary data.</text>
</comment>
<organism evidence="10 11">
    <name type="scientific">Stichopus japonicus</name>
    <name type="common">Sea cucumber</name>
    <dbReference type="NCBI Taxonomy" id="307972"/>
    <lineage>
        <taxon>Eukaryota</taxon>
        <taxon>Metazoa</taxon>
        <taxon>Echinodermata</taxon>
        <taxon>Eleutherozoa</taxon>
        <taxon>Echinozoa</taxon>
        <taxon>Holothuroidea</taxon>
        <taxon>Aspidochirotacea</taxon>
        <taxon>Aspidochirotida</taxon>
        <taxon>Stichopodidae</taxon>
        <taxon>Apostichopus</taxon>
    </lineage>
</organism>
<dbReference type="GO" id="GO:0006120">
    <property type="term" value="P:mitochondrial electron transport, NADH to ubiquinone"/>
    <property type="evidence" value="ECO:0007669"/>
    <property type="project" value="InterPro"/>
</dbReference>
<keyword evidence="4 9" id="KW-0679">Respiratory chain</keyword>
<keyword evidence="8" id="KW-1015">Disulfide bond</keyword>
<evidence type="ECO:0000313" key="10">
    <source>
        <dbReference type="EMBL" id="PIK60681.1"/>
    </source>
</evidence>
<evidence type="ECO:0000256" key="6">
    <source>
        <dbReference type="ARBA" id="ARBA00022982"/>
    </source>
</evidence>
<dbReference type="EMBL" id="MRZV01000050">
    <property type="protein sequence ID" value="PIK60681.1"/>
    <property type="molecule type" value="Genomic_DNA"/>
</dbReference>
<dbReference type="STRING" id="307972.A0A2G8LKA9"/>
<keyword evidence="9" id="KW-0472">Membrane</keyword>
<evidence type="ECO:0000313" key="11">
    <source>
        <dbReference type="Proteomes" id="UP000230750"/>
    </source>
</evidence>
<accession>A0A2G8LKA9</accession>